<evidence type="ECO:0000259" key="3">
    <source>
        <dbReference type="PROSITE" id="PS50172"/>
    </source>
</evidence>
<evidence type="ECO:0000256" key="1">
    <source>
        <dbReference type="ARBA" id="ARBA00022737"/>
    </source>
</evidence>
<reference evidence="4" key="1">
    <citation type="submission" date="2021-06" db="EMBL/GenBank/DDBJ databases">
        <title>Parelaphostrongylus tenuis whole genome reference sequence.</title>
        <authorList>
            <person name="Garwood T.J."/>
            <person name="Larsen P.A."/>
            <person name="Fountain-Jones N.M."/>
            <person name="Garbe J.R."/>
            <person name="Macchietto M.G."/>
            <person name="Kania S.A."/>
            <person name="Gerhold R.W."/>
            <person name="Richards J.E."/>
            <person name="Wolf T.M."/>
        </authorList>
    </citation>
    <scope>NUCLEOTIDE SEQUENCE</scope>
    <source>
        <strain evidence="4">MNPRO001-30</strain>
        <tissue evidence="4">Meninges</tissue>
    </source>
</reference>
<dbReference type="CDD" id="cd00027">
    <property type="entry name" value="BRCT"/>
    <property type="match status" value="1"/>
</dbReference>
<gene>
    <name evidence="4" type="ORF">KIN20_013733</name>
</gene>
<accession>A0AAD5QMT4</accession>
<feature type="domain" description="BRCT" evidence="3">
    <location>
        <begin position="1"/>
        <end position="79"/>
    </location>
</feature>
<dbReference type="AlphaFoldDB" id="A0AAD5QMT4"/>
<dbReference type="EMBL" id="JAHQIW010002694">
    <property type="protein sequence ID" value="KAJ1356097.1"/>
    <property type="molecule type" value="Genomic_DNA"/>
</dbReference>
<dbReference type="Proteomes" id="UP001196413">
    <property type="component" value="Unassembled WGS sequence"/>
</dbReference>
<dbReference type="SMART" id="SM00292">
    <property type="entry name" value="BRCT"/>
    <property type="match status" value="3"/>
</dbReference>
<name>A0AAD5QMT4_PARTN</name>
<feature type="domain" description="BRCT" evidence="3">
    <location>
        <begin position="456"/>
        <end position="546"/>
    </location>
</feature>
<proteinExistence type="predicted"/>
<evidence type="ECO:0000313" key="4">
    <source>
        <dbReference type="EMBL" id="KAJ1356097.1"/>
    </source>
</evidence>
<evidence type="ECO:0000256" key="2">
    <source>
        <dbReference type="SAM" id="MobiDB-lite"/>
    </source>
</evidence>
<keyword evidence="1" id="KW-0677">Repeat</keyword>
<protein>
    <recommendedName>
        <fullName evidence="3">BRCT domain-containing protein</fullName>
    </recommendedName>
</protein>
<evidence type="ECO:0000313" key="5">
    <source>
        <dbReference type="Proteomes" id="UP001196413"/>
    </source>
</evidence>
<dbReference type="PANTHER" id="PTHR13561:SF20">
    <property type="entry name" value="DNA TOPOISOMERASE 2-BINDING PROTEIN 1"/>
    <property type="match status" value="1"/>
</dbReference>
<dbReference type="PROSITE" id="PS50172">
    <property type="entry name" value="BRCT"/>
    <property type="match status" value="3"/>
</dbReference>
<dbReference type="SUPFAM" id="SSF52113">
    <property type="entry name" value="BRCT domain"/>
    <property type="match status" value="3"/>
</dbReference>
<dbReference type="InterPro" id="IPR001357">
    <property type="entry name" value="BRCT_dom"/>
</dbReference>
<dbReference type="Gene3D" id="3.40.50.10190">
    <property type="entry name" value="BRCT domain"/>
    <property type="match status" value="3"/>
</dbReference>
<organism evidence="4 5">
    <name type="scientific">Parelaphostrongylus tenuis</name>
    <name type="common">Meningeal worm</name>
    <dbReference type="NCBI Taxonomy" id="148309"/>
    <lineage>
        <taxon>Eukaryota</taxon>
        <taxon>Metazoa</taxon>
        <taxon>Ecdysozoa</taxon>
        <taxon>Nematoda</taxon>
        <taxon>Chromadorea</taxon>
        <taxon>Rhabditida</taxon>
        <taxon>Rhabditina</taxon>
        <taxon>Rhabditomorpha</taxon>
        <taxon>Strongyloidea</taxon>
        <taxon>Metastrongylidae</taxon>
        <taxon>Parelaphostrongylus</taxon>
    </lineage>
</organism>
<dbReference type="Pfam" id="PF00533">
    <property type="entry name" value="BRCT"/>
    <property type="match status" value="1"/>
</dbReference>
<dbReference type="InterPro" id="IPR036420">
    <property type="entry name" value="BRCT_dom_sf"/>
</dbReference>
<feature type="region of interest" description="Disordered" evidence="2">
    <location>
        <begin position="100"/>
        <end position="121"/>
    </location>
</feature>
<keyword evidence="5" id="KW-1185">Reference proteome</keyword>
<dbReference type="Pfam" id="PF16589">
    <property type="entry name" value="BRCT_2"/>
    <property type="match status" value="1"/>
</dbReference>
<feature type="domain" description="BRCT" evidence="3">
    <location>
        <begin position="362"/>
        <end position="444"/>
    </location>
</feature>
<sequence length="555" mass="62597">MGCCKESAEDVRSRLRRMGAVVSRRLTDTTTHVIYSFGGKSAVLRRVFAQAKRPFLVDPHWVYECFKSRRRVDEVQFSLYECRYLLNILRQNADEQNASHCQASLHSSENSDAPTSASISFSNEGHLPCRRISEDVEVTFDRTMSASELLIKIDLLSKRLDRIVGIPNCVLGNRCPSALKGNVRSIAANHHGLIRDGGKRAATDEILRRRTHSAFPLEYREPLCDAVLWARKLKDEQDATCGRSRRLDFTGVQSDKENEGLNSVRSKNLATRARKVFKPAEVNTADGQRPAEIRGLSQKCMQPVEDNSELDGLLGFRAAPHGGVYGPLVKTSSSLINNFQSESSSADFIKKQTSSAAASKSRDGVVFTGFSKQKRAELLADVRGLGLKVQKKINARTYCVISANGERTLNVMRAVILGMPIVKADWIEMCVEQNRFFPFDEFYHEHWQELIQKRLEEPRLLSAIGKIFVCDRCSPSSRDMEWLIENSGGEISTDPCDCALIVAPREHSLEIFCSKDMEVHPPVVIERYILNCITENKVLEFEDYMEHEVVDDLRC</sequence>
<comment type="caution">
    <text evidence="4">The sequence shown here is derived from an EMBL/GenBank/DDBJ whole genome shotgun (WGS) entry which is preliminary data.</text>
</comment>
<dbReference type="PANTHER" id="PTHR13561">
    <property type="entry name" value="DNA REPLICATION REGULATOR DPB11-RELATED"/>
    <property type="match status" value="1"/>
</dbReference>
<dbReference type="CDD" id="cd17716">
    <property type="entry name" value="BRCT_microcephalin_rpt1"/>
    <property type="match status" value="1"/>
</dbReference>